<feature type="chain" id="PRO_5045831956" evidence="1">
    <location>
        <begin position="21"/>
        <end position="117"/>
    </location>
</feature>
<dbReference type="SUPFAM" id="SSF82895">
    <property type="entry name" value="TSP-1 type 1 repeat"/>
    <property type="match status" value="1"/>
</dbReference>
<gene>
    <name evidence="2" type="ORF">NQ317_013931</name>
</gene>
<dbReference type="Proteomes" id="UP001162164">
    <property type="component" value="Unassembled WGS sequence"/>
</dbReference>
<proteinExistence type="predicted"/>
<evidence type="ECO:0000313" key="2">
    <source>
        <dbReference type="EMBL" id="KAJ8986046.1"/>
    </source>
</evidence>
<protein>
    <submittedName>
        <fullName evidence="2">Uncharacterized protein</fullName>
    </submittedName>
</protein>
<dbReference type="Gene3D" id="2.20.100.10">
    <property type="entry name" value="Thrombospondin type-1 (TSP1) repeat"/>
    <property type="match status" value="1"/>
</dbReference>
<dbReference type="Pfam" id="PF00090">
    <property type="entry name" value="TSP_1"/>
    <property type="match status" value="1"/>
</dbReference>
<organism evidence="2 3">
    <name type="scientific">Molorchus minor</name>
    <dbReference type="NCBI Taxonomy" id="1323400"/>
    <lineage>
        <taxon>Eukaryota</taxon>
        <taxon>Metazoa</taxon>
        <taxon>Ecdysozoa</taxon>
        <taxon>Arthropoda</taxon>
        <taxon>Hexapoda</taxon>
        <taxon>Insecta</taxon>
        <taxon>Pterygota</taxon>
        <taxon>Neoptera</taxon>
        <taxon>Endopterygota</taxon>
        <taxon>Coleoptera</taxon>
        <taxon>Polyphaga</taxon>
        <taxon>Cucujiformia</taxon>
        <taxon>Chrysomeloidea</taxon>
        <taxon>Cerambycidae</taxon>
        <taxon>Lamiinae</taxon>
        <taxon>Monochamini</taxon>
        <taxon>Molorchus</taxon>
    </lineage>
</organism>
<name>A0ABQ9K603_9CUCU</name>
<keyword evidence="3" id="KW-1185">Reference proteome</keyword>
<accession>A0ABQ9K603</accession>
<keyword evidence="1" id="KW-0732">Signal</keyword>
<dbReference type="InterPro" id="IPR036383">
    <property type="entry name" value="TSP1_rpt_sf"/>
</dbReference>
<reference evidence="2" key="1">
    <citation type="journal article" date="2023" name="Insect Mol. Biol.">
        <title>Genome sequencing provides insights into the evolution of gene families encoding plant cell wall-degrading enzymes in longhorned beetles.</title>
        <authorList>
            <person name="Shin N.R."/>
            <person name="Okamura Y."/>
            <person name="Kirsch R."/>
            <person name="Pauchet Y."/>
        </authorList>
    </citation>
    <scope>NUCLEOTIDE SEQUENCE</scope>
    <source>
        <strain evidence="2">MMC_N1</strain>
    </source>
</reference>
<evidence type="ECO:0000256" key="1">
    <source>
        <dbReference type="SAM" id="SignalP"/>
    </source>
</evidence>
<sequence>MSPTFLFLFSAFIISTVVEATDVTASGNTLFPPPNLDNEPKKNLGEASLQTEEMEDDLDDVFYFDDCKPSQRGKKDVKTWDHWGKWSPCSVTCGVGKMTRWRHCVSDSCSPGEKRHR</sequence>
<comment type="caution">
    <text evidence="2">The sequence shown here is derived from an EMBL/GenBank/DDBJ whole genome shotgun (WGS) entry which is preliminary data.</text>
</comment>
<dbReference type="EMBL" id="JAPWTJ010000004">
    <property type="protein sequence ID" value="KAJ8986046.1"/>
    <property type="molecule type" value="Genomic_DNA"/>
</dbReference>
<dbReference type="InterPro" id="IPR000884">
    <property type="entry name" value="TSP1_rpt"/>
</dbReference>
<dbReference type="PROSITE" id="PS50092">
    <property type="entry name" value="TSP1"/>
    <property type="match status" value="1"/>
</dbReference>
<feature type="signal peptide" evidence="1">
    <location>
        <begin position="1"/>
        <end position="20"/>
    </location>
</feature>
<evidence type="ECO:0000313" key="3">
    <source>
        <dbReference type="Proteomes" id="UP001162164"/>
    </source>
</evidence>